<dbReference type="InterPro" id="IPR011009">
    <property type="entry name" value="Kinase-like_dom_sf"/>
</dbReference>
<keyword evidence="2" id="KW-0812">Transmembrane</keyword>
<sequence length="667" mass="69716">MSGLVDKGGALASSGAVQGMRLVRVADFSAPLSLSDADRPSYVRRFVTLFVSQGQGHRGGTGRVEHARNAQGEHLALKLLSLPHRRDGETEEDHERRVRASHAAFEREYECHILLSGLKGFPRLYGRGTVDGVPCIVMEWVEGITLDRVRRQLAVDGSGRVSPLVAARLGRDLFDLVARMGYVEGGFVHRDISPRNVMVRTSRLSLEQQVDEGVFDLYLIDFGSSAESEPRSTSFTSENAVFRGATADFAPPEMLSDDIPGLAELRKSPAIDVYAAASVVYQLACGQAPYDLRAVGEDGAPVSPYRAKMAAPAPAAVMAHARADELLEALAREPEVAVAVQHAQDKLSAPMGVSEAAEALSFVDEQLGIVMGDCLARGQSERPDAAAVRDALSSFSIHYADNVERSFCGRPLVPCVPGGFAASALDVADSTLAHVRMACKGVAAAALAGVAVSAAVLANGAQASLVAAGFAWSGGLPGVAVAVAALFPALVGLSLRFSGSRTTAGFLRGTAGLAVTFAALWQVLADMRFEAAAQQHLLSMALVAAVAAGWCIMVADFALNVALPQMIRRKALPSGDCDGADALPSAAAPALEGKAGKGEARQVCGLQAAGASDADEPGVPADIRDEVCGTNPQPEYEVDDLADEVSGANARFAGKRDALDDDMSEGA</sequence>
<dbReference type="GO" id="GO:0004674">
    <property type="term" value="F:protein serine/threonine kinase activity"/>
    <property type="evidence" value="ECO:0007669"/>
    <property type="project" value="TreeGrafter"/>
</dbReference>
<keyword evidence="2" id="KW-1133">Transmembrane helix</keyword>
<feature type="transmembrane region" description="Helical" evidence="2">
    <location>
        <begin position="470"/>
        <end position="493"/>
    </location>
</feature>
<evidence type="ECO:0000256" key="2">
    <source>
        <dbReference type="SAM" id="Phobius"/>
    </source>
</evidence>
<feature type="transmembrane region" description="Helical" evidence="2">
    <location>
        <begin position="441"/>
        <end position="458"/>
    </location>
</feature>
<keyword evidence="5" id="KW-1185">Reference proteome</keyword>
<evidence type="ECO:0000313" key="4">
    <source>
        <dbReference type="EMBL" id="RDB54764.1"/>
    </source>
</evidence>
<dbReference type="SUPFAM" id="SSF56112">
    <property type="entry name" value="Protein kinase-like (PK-like)"/>
    <property type="match status" value="1"/>
</dbReference>
<dbReference type="OrthoDB" id="5150322at2"/>
<proteinExistence type="predicted"/>
<dbReference type="STRING" id="1034345.GCA_000236865_01587"/>
<keyword evidence="2" id="KW-0472">Membrane</keyword>
<name>A0A369L5Z5_9ACTN</name>
<dbReference type="InterPro" id="IPR008266">
    <property type="entry name" value="Tyr_kinase_AS"/>
</dbReference>
<dbReference type="EMBL" id="PPTP01000007">
    <property type="protein sequence ID" value="RDB54764.1"/>
    <property type="molecule type" value="Genomic_DNA"/>
</dbReference>
<protein>
    <recommendedName>
        <fullName evidence="3">Protein kinase domain-containing protein</fullName>
    </recommendedName>
</protein>
<dbReference type="Proteomes" id="UP000253792">
    <property type="component" value="Unassembled WGS sequence"/>
</dbReference>
<dbReference type="PROSITE" id="PS00109">
    <property type="entry name" value="PROTEIN_KINASE_TYR"/>
    <property type="match status" value="1"/>
</dbReference>
<dbReference type="PROSITE" id="PS50011">
    <property type="entry name" value="PROTEIN_KINASE_DOM"/>
    <property type="match status" value="1"/>
</dbReference>
<evidence type="ECO:0000259" key="3">
    <source>
        <dbReference type="PROSITE" id="PS50011"/>
    </source>
</evidence>
<dbReference type="PANTHER" id="PTHR44329">
    <property type="entry name" value="SERINE/THREONINE-PROTEIN KINASE TNNI3K-RELATED"/>
    <property type="match status" value="1"/>
</dbReference>
<evidence type="ECO:0000256" key="1">
    <source>
        <dbReference type="SAM" id="MobiDB-lite"/>
    </source>
</evidence>
<dbReference type="RefSeq" id="WP_114621006.1">
    <property type="nucleotide sequence ID" value="NZ_PPTP01000007.1"/>
</dbReference>
<dbReference type="Pfam" id="PF00069">
    <property type="entry name" value="Pkinase"/>
    <property type="match status" value="1"/>
</dbReference>
<gene>
    <name evidence="4" type="ORF">C1880_07895</name>
</gene>
<comment type="caution">
    <text evidence="4">The sequence shown here is derived from an EMBL/GenBank/DDBJ whole genome shotgun (WGS) entry which is preliminary data.</text>
</comment>
<dbReference type="SMART" id="SM00220">
    <property type="entry name" value="S_TKc"/>
    <property type="match status" value="1"/>
</dbReference>
<feature type="region of interest" description="Disordered" evidence="1">
    <location>
        <begin position="609"/>
        <end position="643"/>
    </location>
</feature>
<feature type="transmembrane region" description="Helical" evidence="2">
    <location>
        <begin position="505"/>
        <end position="525"/>
    </location>
</feature>
<dbReference type="GO" id="GO:0005524">
    <property type="term" value="F:ATP binding"/>
    <property type="evidence" value="ECO:0007669"/>
    <property type="project" value="InterPro"/>
</dbReference>
<evidence type="ECO:0000313" key="5">
    <source>
        <dbReference type="Proteomes" id="UP000253792"/>
    </source>
</evidence>
<dbReference type="AlphaFoldDB" id="A0A369L5Z5"/>
<feature type="domain" description="Protein kinase" evidence="3">
    <location>
        <begin position="47"/>
        <end position="396"/>
    </location>
</feature>
<organism evidence="4 5">
    <name type="scientific">Senegalimassilia anaerobia</name>
    <dbReference type="NCBI Taxonomy" id="1473216"/>
    <lineage>
        <taxon>Bacteria</taxon>
        <taxon>Bacillati</taxon>
        <taxon>Actinomycetota</taxon>
        <taxon>Coriobacteriia</taxon>
        <taxon>Coriobacteriales</taxon>
        <taxon>Coriobacteriaceae</taxon>
        <taxon>Senegalimassilia</taxon>
    </lineage>
</organism>
<dbReference type="InterPro" id="IPR051681">
    <property type="entry name" value="Ser/Thr_Kinases-Pseudokinases"/>
</dbReference>
<dbReference type="Gene3D" id="1.10.510.10">
    <property type="entry name" value="Transferase(Phosphotransferase) domain 1"/>
    <property type="match status" value="1"/>
</dbReference>
<reference evidence="4 5" key="1">
    <citation type="journal article" date="2018" name="Elife">
        <title>Discovery and characterization of a prevalent human gut bacterial enzyme sufficient for the inactivation of a family of plant toxins.</title>
        <authorList>
            <person name="Koppel N."/>
            <person name="Bisanz J.E."/>
            <person name="Pandelia M.E."/>
            <person name="Turnbaugh P.J."/>
            <person name="Balskus E.P."/>
        </authorList>
    </citation>
    <scope>NUCLEOTIDE SEQUENCE [LARGE SCALE GENOMIC DNA]</scope>
    <source>
        <strain evidence="5">anaerobia AP69FAA</strain>
    </source>
</reference>
<accession>A0A369L5Z5</accession>
<dbReference type="InterPro" id="IPR000719">
    <property type="entry name" value="Prot_kinase_dom"/>
</dbReference>
<feature type="transmembrane region" description="Helical" evidence="2">
    <location>
        <begin position="537"/>
        <end position="563"/>
    </location>
</feature>